<dbReference type="eggNOG" id="COG0834">
    <property type="taxonomic scope" value="Bacteria"/>
</dbReference>
<dbReference type="PANTHER" id="PTHR35936:SF19">
    <property type="entry name" value="AMINO-ACID-BINDING PROTEIN YXEM-RELATED"/>
    <property type="match status" value="1"/>
</dbReference>
<dbReference type="Proteomes" id="UP000032287">
    <property type="component" value="Unassembled WGS sequence"/>
</dbReference>
<evidence type="ECO:0000313" key="5">
    <source>
        <dbReference type="Proteomes" id="UP000032287"/>
    </source>
</evidence>
<evidence type="ECO:0000256" key="1">
    <source>
        <dbReference type="ARBA" id="ARBA00022729"/>
    </source>
</evidence>
<sequence>MMKNTKMMTLVVAGVAGLALANMPVHASEKTITLGSTGVSYPTSYKENDKLVGFDVEVANKAFAAEGYKVKWVNGDFDSLLQQLSSKKIQGVSNAVAYNKDRAKQYRFSKLYATYNQQVAVPKDSKAKKVSDLAGKTVGAVQGSTSIKNLNAYNKKVDVRAFESRDDAVTAANGGKVDGVTNSGPILKAVIKDKQLALKMLPDKIAADHDGAVFTKDASGKKDAKIFNAGLKKLYKDGELQKLSHKYFGEDIINGKALK</sequence>
<dbReference type="SMART" id="SM00062">
    <property type="entry name" value="PBPb"/>
    <property type="match status" value="1"/>
</dbReference>
<dbReference type="AlphaFoldDB" id="A0A0D1JMD4"/>
<feature type="domain" description="Solute-binding protein family 3/N-terminal" evidence="3">
    <location>
        <begin position="31"/>
        <end position="251"/>
    </location>
</feature>
<protein>
    <submittedName>
        <fullName evidence="4">YxeM protein</fullName>
    </submittedName>
</protein>
<evidence type="ECO:0000259" key="3">
    <source>
        <dbReference type="SMART" id="SM00062"/>
    </source>
</evidence>
<dbReference type="InterPro" id="IPR001638">
    <property type="entry name" value="Solute-binding_3/MltF_N"/>
</dbReference>
<dbReference type="EMBL" id="JWHU01000040">
    <property type="protein sequence ID" value="KIU19345.1"/>
    <property type="molecule type" value="Genomic_DNA"/>
</dbReference>
<dbReference type="STRING" id="137591.AO080_10885"/>
<keyword evidence="5" id="KW-1185">Reference proteome</keyword>
<proteinExistence type="predicted"/>
<dbReference type="PANTHER" id="PTHR35936">
    <property type="entry name" value="MEMBRANE-BOUND LYTIC MUREIN TRANSGLYCOSYLASE F"/>
    <property type="match status" value="1"/>
</dbReference>
<comment type="caution">
    <text evidence="4">The sequence shown here is derived from an EMBL/GenBank/DDBJ whole genome shotgun (WGS) entry which is preliminary data.</text>
</comment>
<reference evidence="4" key="1">
    <citation type="journal article" date="2015" name="Microbiology (Mosc.)">
        <title>Genomics of the Weissella cibaria species with an examination of its metabolic traits.</title>
        <authorList>
            <person name="Lynch K.M."/>
            <person name="Lucid A."/>
            <person name="Arendt E.K."/>
            <person name="Sleator R.D."/>
            <person name="Lucey B."/>
            <person name="Coffey A."/>
        </authorList>
    </citation>
    <scope>NUCLEOTIDE SEQUENCE [LARGE SCALE GENOMIC DNA]</scope>
    <source>
        <strain evidence="4">MG1</strain>
    </source>
</reference>
<evidence type="ECO:0000313" key="4">
    <source>
        <dbReference type="EMBL" id="KIU19345.1"/>
    </source>
</evidence>
<organism evidence="4 5">
    <name type="scientific">Weissella cibaria</name>
    <dbReference type="NCBI Taxonomy" id="137591"/>
    <lineage>
        <taxon>Bacteria</taxon>
        <taxon>Bacillati</taxon>
        <taxon>Bacillota</taxon>
        <taxon>Bacilli</taxon>
        <taxon>Lactobacillales</taxon>
        <taxon>Lactobacillaceae</taxon>
        <taxon>Weissella</taxon>
    </lineage>
</organism>
<evidence type="ECO:0000256" key="2">
    <source>
        <dbReference type="SAM" id="SignalP"/>
    </source>
</evidence>
<accession>A0A0D1JMD4</accession>
<feature type="chain" id="PRO_5002246776" evidence="2">
    <location>
        <begin position="28"/>
        <end position="259"/>
    </location>
</feature>
<feature type="signal peptide" evidence="2">
    <location>
        <begin position="1"/>
        <end position="27"/>
    </location>
</feature>
<gene>
    <name evidence="4" type="primary">yxeM</name>
    <name evidence="4" type="ORF">QX99_02029</name>
</gene>
<dbReference type="RefSeq" id="WP_052497172.1">
    <property type="nucleotide sequence ID" value="NZ_JALOCT010000011.1"/>
</dbReference>
<name>A0A0D1JMD4_9LACO</name>
<dbReference type="SUPFAM" id="SSF53850">
    <property type="entry name" value="Periplasmic binding protein-like II"/>
    <property type="match status" value="1"/>
</dbReference>
<dbReference type="PATRIC" id="fig|137591.25.peg.2000"/>
<dbReference type="Gene3D" id="3.40.190.10">
    <property type="entry name" value="Periplasmic binding protein-like II"/>
    <property type="match status" value="2"/>
</dbReference>
<keyword evidence="1 2" id="KW-0732">Signal</keyword>
<dbReference type="Pfam" id="PF00497">
    <property type="entry name" value="SBP_bac_3"/>
    <property type="match status" value="1"/>
</dbReference>